<dbReference type="EMBL" id="LS483426">
    <property type="protein sequence ID" value="SQH25055.1"/>
    <property type="molecule type" value="Genomic_DNA"/>
</dbReference>
<dbReference type="Proteomes" id="UP000248598">
    <property type="component" value="Chromosome 1"/>
</dbReference>
<proteinExistence type="predicted"/>
<evidence type="ECO:0000313" key="1">
    <source>
        <dbReference type="EMBL" id="SQH25055.1"/>
    </source>
</evidence>
<evidence type="ECO:0000313" key="2">
    <source>
        <dbReference type="Proteomes" id="UP000248598"/>
    </source>
</evidence>
<dbReference type="AlphaFoldDB" id="A0AAX2J5A9"/>
<dbReference type="GeneID" id="93262536"/>
<name>A0AAX2J5A9_KINKI</name>
<accession>A0AAX2J5A9</accession>
<protein>
    <submittedName>
        <fullName evidence="1">Uncharacterized protein</fullName>
    </submittedName>
</protein>
<dbReference type="RefSeq" id="WP_003785963.1">
    <property type="nucleotide sequence ID" value="NZ_CP045141.1"/>
</dbReference>
<sequence>MVYPFHFVGGALPANVKKSIVIQNIPTGEMMQAFIVPEKNENGKTTFQIDNMVLYGNKTGALIEIHLEGDKIGKTEKYRQFQQLVHGILYQFL</sequence>
<reference evidence="1 2" key="1">
    <citation type="submission" date="2018-06" db="EMBL/GenBank/DDBJ databases">
        <authorList>
            <consortium name="Pathogen Informatics"/>
            <person name="Doyle S."/>
        </authorList>
    </citation>
    <scope>NUCLEOTIDE SEQUENCE [LARGE SCALE GENOMIC DNA]</scope>
    <source>
        <strain evidence="1 2">NCTC10529</strain>
    </source>
</reference>
<gene>
    <name evidence="1" type="ORF">NCTC10529_01250</name>
</gene>
<organism evidence="1 2">
    <name type="scientific">Kingella kingae</name>
    <dbReference type="NCBI Taxonomy" id="504"/>
    <lineage>
        <taxon>Bacteria</taxon>
        <taxon>Pseudomonadati</taxon>
        <taxon>Pseudomonadota</taxon>
        <taxon>Betaproteobacteria</taxon>
        <taxon>Neisseriales</taxon>
        <taxon>Neisseriaceae</taxon>
        <taxon>Kingella</taxon>
    </lineage>
</organism>